<evidence type="ECO:0000313" key="3">
    <source>
        <dbReference type="EMBL" id="MCG7321707.1"/>
    </source>
</evidence>
<organism evidence="3 4">
    <name type="scientific">Arsenicicoccus bolidensis</name>
    <dbReference type="NCBI Taxonomy" id="229480"/>
    <lineage>
        <taxon>Bacteria</taxon>
        <taxon>Bacillati</taxon>
        <taxon>Actinomycetota</taxon>
        <taxon>Actinomycetes</taxon>
        <taxon>Micrococcales</taxon>
        <taxon>Intrasporangiaceae</taxon>
        <taxon>Arsenicicoccus</taxon>
    </lineage>
</organism>
<reference evidence="3 4" key="1">
    <citation type="submission" date="2022-02" db="EMBL/GenBank/DDBJ databases">
        <title>Uncovering new skin microbiome diversity through culturing and metagenomics.</title>
        <authorList>
            <person name="Conlan S."/>
            <person name="Deming C."/>
            <person name="Nisc Comparative Sequencing Program N."/>
            <person name="Segre J.A."/>
        </authorList>
    </citation>
    <scope>NUCLEOTIDE SEQUENCE [LARGE SCALE GENOMIC DNA]</scope>
    <source>
        <strain evidence="3 4">ACRQZ</strain>
    </source>
</reference>
<dbReference type="Gene3D" id="3.30.530.20">
    <property type="match status" value="1"/>
</dbReference>
<comment type="caution">
    <text evidence="3">The sequence shown here is derived from an EMBL/GenBank/DDBJ whole genome shotgun (WGS) entry which is preliminary data.</text>
</comment>
<dbReference type="InterPro" id="IPR023393">
    <property type="entry name" value="START-like_dom_sf"/>
</dbReference>
<name>A0ABS9Q1E8_9MICO</name>
<keyword evidence="4" id="KW-1185">Reference proteome</keyword>
<evidence type="ECO:0000313" key="4">
    <source>
        <dbReference type="Proteomes" id="UP001521931"/>
    </source>
</evidence>
<dbReference type="Proteomes" id="UP001521931">
    <property type="component" value="Unassembled WGS sequence"/>
</dbReference>
<feature type="domain" description="Activator of Hsp90 ATPase homologue 1/2-like C-terminal" evidence="2">
    <location>
        <begin position="22"/>
        <end position="159"/>
    </location>
</feature>
<accession>A0ABS9Q1E8</accession>
<proteinExistence type="inferred from homology"/>
<sequence length="161" mass="17624">MTVTDITKDLQARTITVTASFDAPVDAVWELYADPRKLERWWGPPSHPTTVTEHSLVPGGAVRYVMTGPEGEKYHGYWSVREVQQPQLLVVEDGFADAEGNPSTSLPSSLMRISLAEEAGRTTLTAVTTFASQEGLQQVLDMGVEDGTRQAMDQMDDVLIG</sequence>
<gene>
    <name evidence="3" type="ORF">MHL29_07340</name>
</gene>
<evidence type="ECO:0000256" key="1">
    <source>
        <dbReference type="ARBA" id="ARBA00006817"/>
    </source>
</evidence>
<protein>
    <submittedName>
        <fullName evidence="3">SRPBCC domain-containing protein</fullName>
    </submittedName>
</protein>
<dbReference type="Pfam" id="PF08327">
    <property type="entry name" value="AHSA1"/>
    <property type="match status" value="1"/>
</dbReference>
<dbReference type="EMBL" id="JAKRCV010000017">
    <property type="protein sequence ID" value="MCG7321707.1"/>
    <property type="molecule type" value="Genomic_DNA"/>
</dbReference>
<dbReference type="InterPro" id="IPR013538">
    <property type="entry name" value="ASHA1/2-like_C"/>
</dbReference>
<comment type="similarity">
    <text evidence="1">Belongs to the AHA1 family.</text>
</comment>
<dbReference type="SUPFAM" id="SSF55961">
    <property type="entry name" value="Bet v1-like"/>
    <property type="match status" value="1"/>
</dbReference>
<dbReference type="RefSeq" id="WP_019286046.1">
    <property type="nucleotide sequence ID" value="NZ_DAMCVA010000045.1"/>
</dbReference>
<evidence type="ECO:0000259" key="2">
    <source>
        <dbReference type="Pfam" id="PF08327"/>
    </source>
</evidence>